<organism evidence="5 6">
    <name type="scientific">Acaryochloris marina (strain MBIC 11017)</name>
    <dbReference type="NCBI Taxonomy" id="329726"/>
    <lineage>
        <taxon>Bacteria</taxon>
        <taxon>Bacillati</taxon>
        <taxon>Cyanobacteriota</taxon>
        <taxon>Cyanophyceae</taxon>
        <taxon>Acaryochloridales</taxon>
        <taxon>Acaryochloridaceae</taxon>
        <taxon>Acaryochloris</taxon>
    </lineage>
</organism>
<dbReference type="GO" id="GO:0043565">
    <property type="term" value="F:sequence-specific DNA binding"/>
    <property type="evidence" value="ECO:0007669"/>
    <property type="project" value="InterPro"/>
</dbReference>
<name>B0C7G2_ACAM1</name>
<dbReference type="GO" id="GO:0003700">
    <property type="term" value="F:DNA-binding transcription factor activity"/>
    <property type="evidence" value="ECO:0007669"/>
    <property type="project" value="InterPro"/>
</dbReference>
<reference evidence="5 6" key="1">
    <citation type="journal article" date="2008" name="Proc. Natl. Acad. Sci. U.S.A.">
        <title>Niche adaptation and genome expansion in the chlorophyll d-producing cyanobacterium Acaryochloris marina.</title>
        <authorList>
            <person name="Swingley W.D."/>
            <person name="Chen M."/>
            <person name="Cheung P.C."/>
            <person name="Conrad A.L."/>
            <person name="Dejesa L.C."/>
            <person name="Hao J."/>
            <person name="Honchak B.M."/>
            <person name="Karbach L.E."/>
            <person name="Kurdoglu A."/>
            <person name="Lahiri S."/>
            <person name="Mastrian S.D."/>
            <person name="Miyashita H."/>
            <person name="Page L."/>
            <person name="Ramakrishna P."/>
            <person name="Satoh S."/>
            <person name="Sattley W.M."/>
            <person name="Shimada Y."/>
            <person name="Taylor H.L."/>
            <person name="Tomo T."/>
            <person name="Tsuchiya T."/>
            <person name="Wang Z.T."/>
            <person name="Raymond J."/>
            <person name="Mimuro M."/>
            <person name="Blankenship R.E."/>
            <person name="Touchman J.W."/>
        </authorList>
    </citation>
    <scope>NUCLEOTIDE SEQUENCE [LARGE SCALE GENOMIC DNA]</scope>
    <source>
        <strain evidence="6">MBIC 11017</strain>
    </source>
</reference>
<dbReference type="HOGENOM" id="CLU_000445_88_4_3"/>
<dbReference type="Gene3D" id="1.10.10.60">
    <property type="entry name" value="Homeodomain-like"/>
    <property type="match status" value="2"/>
</dbReference>
<dbReference type="STRING" id="329726.AM1_6316"/>
<proteinExistence type="predicted"/>
<dbReference type="RefSeq" id="WP_012166424.1">
    <property type="nucleotide sequence ID" value="NC_009925.1"/>
</dbReference>
<evidence type="ECO:0000313" key="6">
    <source>
        <dbReference type="Proteomes" id="UP000000268"/>
    </source>
</evidence>
<dbReference type="KEGG" id="amr:AM1_6316"/>
<keyword evidence="2" id="KW-0238">DNA-binding</keyword>
<keyword evidence="1" id="KW-0805">Transcription regulation</keyword>
<dbReference type="Pfam" id="PF12833">
    <property type="entry name" value="HTH_18"/>
    <property type="match status" value="1"/>
</dbReference>
<keyword evidence="6" id="KW-1185">Reference proteome</keyword>
<gene>
    <name evidence="5" type="ordered locus">AM1_6316</name>
</gene>
<dbReference type="PANTHER" id="PTHR46796:SF6">
    <property type="entry name" value="ARAC SUBFAMILY"/>
    <property type="match status" value="1"/>
</dbReference>
<accession>B0C7G2</accession>
<evidence type="ECO:0000259" key="4">
    <source>
        <dbReference type="PROSITE" id="PS01124"/>
    </source>
</evidence>
<dbReference type="InterPro" id="IPR018060">
    <property type="entry name" value="HTH_AraC"/>
</dbReference>
<dbReference type="InterPro" id="IPR050204">
    <property type="entry name" value="AraC_XylS_family_regulators"/>
</dbReference>
<sequence length="311" mass="35528">MNPNEDFRSPESDSPIYSINCGDPDAVLQICPERPHCSSQAAGWDGLILKEHHQPAHTTPVHKFTHHVLILSPLDNVFEVEYQLGELSFQGPYGHGELMIIPAHTPQQCQWHQAVSFLSLSLEPQFFETAAYDLTQVNRFELLPNIAVQDRLIYDIGTALRQELNTLEFTDHLYIDSLVTALSIHLMKRYCTQVPRLKDSSDQGLPPALLNRALEYINDHLDQNLKLVDLAQEVGMSRYYFSRLFKKSMGVAPHQYAIKQRIKKAKGLLRQTNTPIAMIARQCGFTNPSHLSKYFRQLTGVTPKAFRDQYR</sequence>
<keyword evidence="3" id="KW-0804">Transcription</keyword>
<evidence type="ECO:0000256" key="1">
    <source>
        <dbReference type="ARBA" id="ARBA00023015"/>
    </source>
</evidence>
<dbReference type="SMART" id="SM00342">
    <property type="entry name" value="HTH_ARAC"/>
    <property type="match status" value="1"/>
</dbReference>
<dbReference type="eggNOG" id="COG4977">
    <property type="taxonomic scope" value="Bacteria"/>
</dbReference>
<dbReference type="Proteomes" id="UP000000268">
    <property type="component" value="Chromosome"/>
</dbReference>
<evidence type="ECO:0000256" key="3">
    <source>
        <dbReference type="ARBA" id="ARBA00023163"/>
    </source>
</evidence>
<dbReference type="PROSITE" id="PS01124">
    <property type="entry name" value="HTH_ARAC_FAMILY_2"/>
    <property type="match status" value="1"/>
</dbReference>
<dbReference type="SUPFAM" id="SSF46689">
    <property type="entry name" value="Homeodomain-like"/>
    <property type="match status" value="2"/>
</dbReference>
<evidence type="ECO:0000256" key="2">
    <source>
        <dbReference type="ARBA" id="ARBA00023125"/>
    </source>
</evidence>
<dbReference type="OrthoDB" id="516574at2"/>
<feature type="domain" description="HTH araC/xylS-type" evidence="4">
    <location>
        <begin position="211"/>
        <end position="309"/>
    </location>
</feature>
<dbReference type="PROSITE" id="PS00041">
    <property type="entry name" value="HTH_ARAC_FAMILY_1"/>
    <property type="match status" value="1"/>
</dbReference>
<protein>
    <submittedName>
        <fullName evidence="5">Transcriptional regulator, AraC family</fullName>
    </submittedName>
</protein>
<dbReference type="InterPro" id="IPR009057">
    <property type="entry name" value="Homeodomain-like_sf"/>
</dbReference>
<evidence type="ECO:0000313" key="5">
    <source>
        <dbReference type="EMBL" id="ABW31246.1"/>
    </source>
</evidence>
<dbReference type="AlphaFoldDB" id="B0C7G2"/>
<dbReference type="PANTHER" id="PTHR46796">
    <property type="entry name" value="HTH-TYPE TRANSCRIPTIONAL ACTIVATOR RHAS-RELATED"/>
    <property type="match status" value="1"/>
</dbReference>
<dbReference type="EMBL" id="CP000828">
    <property type="protein sequence ID" value="ABW31246.1"/>
    <property type="molecule type" value="Genomic_DNA"/>
</dbReference>
<dbReference type="InterPro" id="IPR018062">
    <property type="entry name" value="HTH_AraC-typ_CS"/>
</dbReference>